<dbReference type="GO" id="GO:0015833">
    <property type="term" value="P:peptide transport"/>
    <property type="evidence" value="ECO:0007669"/>
    <property type="project" value="TreeGrafter"/>
</dbReference>
<dbReference type="GO" id="GO:0042597">
    <property type="term" value="C:periplasmic space"/>
    <property type="evidence" value="ECO:0007669"/>
    <property type="project" value="UniProtKB-ARBA"/>
</dbReference>
<organism evidence="7">
    <name type="scientific">Thermosporothrix sp. COM3</name>
    <dbReference type="NCBI Taxonomy" id="2490863"/>
    <lineage>
        <taxon>Bacteria</taxon>
        <taxon>Bacillati</taxon>
        <taxon>Chloroflexota</taxon>
        <taxon>Ktedonobacteria</taxon>
        <taxon>Ktedonobacterales</taxon>
        <taxon>Thermosporotrichaceae</taxon>
        <taxon>Thermosporothrix</taxon>
    </lineage>
</organism>
<evidence type="ECO:0000256" key="5">
    <source>
        <dbReference type="SAM" id="SignalP"/>
    </source>
</evidence>
<feature type="domain" description="Solute-binding protein family 5" evidence="6">
    <location>
        <begin position="89"/>
        <end position="480"/>
    </location>
</feature>
<comment type="subcellular location">
    <subcellularLocation>
        <location evidence="1">Cell envelope</location>
    </subcellularLocation>
</comment>
<reference evidence="7" key="1">
    <citation type="submission" date="2018-12" db="EMBL/GenBank/DDBJ databases">
        <title>Novel natural products biosynthetic potential of the class Ktedonobacteria.</title>
        <authorList>
            <person name="Zheng Y."/>
            <person name="Saitou A."/>
            <person name="Wang C.M."/>
            <person name="Toyoda A."/>
            <person name="Minakuchi Y."/>
            <person name="Sekiguchi Y."/>
            <person name="Ueda K."/>
            <person name="Takano H."/>
            <person name="Sakai Y."/>
            <person name="Yokota A."/>
            <person name="Yabe S."/>
        </authorList>
    </citation>
    <scope>NUCLEOTIDE SEQUENCE</scope>
    <source>
        <strain evidence="7">COM3</strain>
    </source>
</reference>
<evidence type="ECO:0000256" key="3">
    <source>
        <dbReference type="ARBA" id="ARBA00022448"/>
    </source>
</evidence>
<dbReference type="GO" id="GO:1904680">
    <property type="term" value="F:peptide transmembrane transporter activity"/>
    <property type="evidence" value="ECO:0007669"/>
    <property type="project" value="TreeGrafter"/>
</dbReference>
<comment type="similarity">
    <text evidence="2">Belongs to the bacterial solute-binding protein 5 family.</text>
</comment>
<dbReference type="PANTHER" id="PTHR30290:SF10">
    <property type="entry name" value="PERIPLASMIC OLIGOPEPTIDE-BINDING PROTEIN-RELATED"/>
    <property type="match status" value="1"/>
</dbReference>
<feature type="signal peptide" evidence="5">
    <location>
        <begin position="1"/>
        <end position="24"/>
    </location>
</feature>
<evidence type="ECO:0000256" key="2">
    <source>
        <dbReference type="ARBA" id="ARBA00005695"/>
    </source>
</evidence>
<dbReference type="SUPFAM" id="SSF53850">
    <property type="entry name" value="Periplasmic binding protein-like II"/>
    <property type="match status" value="1"/>
</dbReference>
<feature type="chain" id="PRO_5019725019" evidence="5">
    <location>
        <begin position="25"/>
        <end position="584"/>
    </location>
</feature>
<dbReference type="Gene3D" id="3.40.190.10">
    <property type="entry name" value="Periplasmic binding protein-like II"/>
    <property type="match status" value="1"/>
</dbReference>
<proteinExistence type="inferred from homology"/>
<sequence>MREKHYSVRYTLPLLLSVCVLLLAACGGTNTNQSTGNEKAPDDKQIFVYPINNKDISTFDPAVAEDAAATSAVAMVFTGLVQIDEEQKLSKQLAESYNVDPDGVTWTFKLKPNLKFNNGDPLTAEDVAYSIDRALAPATKSVTAPIYLDLIKGAKERNSGKRNTLLNYSLIPEKPDTLKIVLGKKAAYFLYTLSYVSSFVVNKKVIEKYGDHWMDHLDEGAGAGPFIVTKYIKGQYIEFVPNPHFYGEKPKVKKVIFPFYQNIDTIYRAYETNQVSWARVPSIKVSQAKQLPNGQFRAVPQSTVWYYTMNYLSKPFDNLKIRQAFALALDKKKYASAIWKDTVLPANYIVPTKIPGHNPDLTGPTGVQSTSGDPAKAKTLLEEGMKESGYTRATFPQITLTYASNVPKDAHDMIIASQEAWKSVLGIDVKLETVERVKLGDLVDQTYKNPKGLQMWFYGWGSDYPDPQNWISLLFHKDSTYNSYNYAQNDKMPNYQDQLETVKLMEKADEDTNQQERLKLYQQAEQRLVNDVAWIPMYQTTDPTVVKPCVKGYSPTAQGLPAPDHWSRIYISNESPCVDAAKYR</sequence>
<dbReference type="GO" id="GO:0030313">
    <property type="term" value="C:cell envelope"/>
    <property type="evidence" value="ECO:0007669"/>
    <property type="project" value="UniProtKB-SubCell"/>
</dbReference>
<protein>
    <submittedName>
        <fullName evidence="7">Oligopeptide-binding protein OppA</fullName>
    </submittedName>
</protein>
<evidence type="ECO:0000256" key="4">
    <source>
        <dbReference type="ARBA" id="ARBA00022729"/>
    </source>
</evidence>
<dbReference type="EMBL" id="AP019376">
    <property type="protein sequence ID" value="BBH91040.1"/>
    <property type="molecule type" value="Genomic_DNA"/>
</dbReference>
<evidence type="ECO:0000256" key="1">
    <source>
        <dbReference type="ARBA" id="ARBA00004196"/>
    </source>
</evidence>
<dbReference type="InterPro" id="IPR000914">
    <property type="entry name" value="SBP_5_dom"/>
</dbReference>
<evidence type="ECO:0000259" key="6">
    <source>
        <dbReference type="Pfam" id="PF00496"/>
    </source>
</evidence>
<dbReference type="Pfam" id="PF00496">
    <property type="entry name" value="SBP_bac_5"/>
    <property type="match status" value="1"/>
</dbReference>
<dbReference type="PANTHER" id="PTHR30290">
    <property type="entry name" value="PERIPLASMIC BINDING COMPONENT OF ABC TRANSPORTER"/>
    <property type="match status" value="1"/>
</dbReference>
<dbReference type="AlphaFoldDB" id="A0A455STJ8"/>
<name>A0A455STJ8_9CHLR</name>
<dbReference type="GO" id="GO:0043190">
    <property type="term" value="C:ATP-binding cassette (ABC) transporter complex"/>
    <property type="evidence" value="ECO:0007669"/>
    <property type="project" value="InterPro"/>
</dbReference>
<dbReference type="CDD" id="cd08504">
    <property type="entry name" value="PBP2_OppA"/>
    <property type="match status" value="1"/>
</dbReference>
<dbReference type="Gene3D" id="3.10.105.10">
    <property type="entry name" value="Dipeptide-binding Protein, Domain 3"/>
    <property type="match status" value="1"/>
</dbReference>
<dbReference type="PIRSF" id="PIRSF002741">
    <property type="entry name" value="MppA"/>
    <property type="match status" value="1"/>
</dbReference>
<keyword evidence="4 5" id="KW-0732">Signal</keyword>
<dbReference type="PROSITE" id="PS51257">
    <property type="entry name" value="PROKAR_LIPOPROTEIN"/>
    <property type="match status" value="1"/>
</dbReference>
<evidence type="ECO:0000313" key="7">
    <source>
        <dbReference type="EMBL" id="BBH91040.1"/>
    </source>
</evidence>
<accession>A0A455STJ8</accession>
<dbReference type="InterPro" id="IPR030678">
    <property type="entry name" value="Peptide/Ni-bd"/>
</dbReference>
<keyword evidence="3" id="KW-0813">Transport</keyword>
<gene>
    <name evidence="7" type="primary">oppA_7</name>
    <name evidence="7" type="ORF">KTC_57910</name>
</gene>
<dbReference type="Gene3D" id="3.90.76.10">
    <property type="entry name" value="Dipeptide-binding Protein, Domain 1"/>
    <property type="match status" value="1"/>
</dbReference>
<dbReference type="InterPro" id="IPR039424">
    <property type="entry name" value="SBP_5"/>
</dbReference>